<dbReference type="GO" id="GO:0000105">
    <property type="term" value="P:L-histidine biosynthetic process"/>
    <property type="evidence" value="ECO:0007669"/>
    <property type="project" value="InterPro"/>
</dbReference>
<evidence type="ECO:0000256" key="5">
    <source>
        <dbReference type="ARBA" id="ARBA00031411"/>
    </source>
</evidence>
<evidence type="ECO:0000256" key="6">
    <source>
        <dbReference type="ARBA" id="ARBA00032399"/>
    </source>
</evidence>
<dbReference type="RefSeq" id="WP_081094634.1">
    <property type="nucleotide sequence ID" value="NZ_AP014938.1"/>
</dbReference>
<dbReference type="SUPFAM" id="SSF52317">
    <property type="entry name" value="Class I glutamine amidotransferase-like"/>
    <property type="match status" value="1"/>
</dbReference>
<organism evidence="7">
    <name type="scientific">Rothia mucilaginosa</name>
    <dbReference type="NCBI Taxonomy" id="43675"/>
    <lineage>
        <taxon>Bacteria</taxon>
        <taxon>Bacillati</taxon>
        <taxon>Actinomycetota</taxon>
        <taxon>Actinomycetes</taxon>
        <taxon>Micrococcales</taxon>
        <taxon>Micrococcaceae</taxon>
        <taxon>Rothia</taxon>
    </lineage>
</organism>
<proteinExistence type="predicted"/>
<evidence type="ECO:0000256" key="1">
    <source>
        <dbReference type="ARBA" id="ARBA00016320"/>
    </source>
</evidence>
<evidence type="ECO:0000313" key="7">
    <source>
        <dbReference type="EMBL" id="BAS19505.1"/>
    </source>
</evidence>
<gene>
    <name evidence="7" type="ORF">RM6536_0258</name>
</gene>
<dbReference type="EMBL" id="AP014938">
    <property type="protein sequence ID" value="BAS19505.1"/>
    <property type="molecule type" value="Genomic_DNA"/>
</dbReference>
<dbReference type="Proteomes" id="UP000066203">
    <property type="component" value="Chromosome"/>
</dbReference>
<protein>
    <recommendedName>
        <fullName evidence="1">Imidazole glycerol phosphate synthase subunit HisH</fullName>
    </recommendedName>
    <alternativeName>
        <fullName evidence="4">IGP synthase glutaminase subunit</fullName>
    </alternativeName>
    <alternativeName>
        <fullName evidence="5">IGP synthase subunit HisH</fullName>
    </alternativeName>
    <alternativeName>
        <fullName evidence="6">ImGP synthase subunit HisH</fullName>
    </alternativeName>
</protein>
<evidence type="ECO:0000256" key="2">
    <source>
        <dbReference type="ARBA" id="ARBA00022962"/>
    </source>
</evidence>
<dbReference type="InterPro" id="IPR029062">
    <property type="entry name" value="Class_I_gatase-like"/>
</dbReference>
<dbReference type="PATRIC" id="fig|43675.28.peg.263"/>
<dbReference type="PROSITE" id="PS51273">
    <property type="entry name" value="GATASE_TYPE_1"/>
    <property type="match status" value="1"/>
</dbReference>
<reference evidence="8" key="1">
    <citation type="submission" date="2015-08" db="EMBL/GenBank/DDBJ databases">
        <title>Complete genome sequence of Rothia mucilaginosa strain NUM-Rm6536.</title>
        <authorList>
            <person name="Nambu T."/>
        </authorList>
    </citation>
    <scope>NUCLEOTIDE SEQUENCE [LARGE SCALE GENOMIC DNA]</scope>
    <source>
        <strain evidence="8">NUM-Rm6536</strain>
    </source>
</reference>
<dbReference type="GO" id="GO:0000107">
    <property type="term" value="F:imidazoleglycerol-phosphate synthase activity"/>
    <property type="evidence" value="ECO:0007669"/>
    <property type="project" value="TreeGrafter"/>
</dbReference>
<sequence length="258" mass="26780">MPVPVEPTPVKTESAQSAQTARPVVAVLGEPGTRGALVKLLQDAGADVILTAVPDQLREADGMVVTGGASSLEAYEDLKAKDAERVIGRRVAGGRPVLVAGAALSCLFDSVTVKHPQMGQIQVQCMGEWPGESVELSTRDLVPGASVLRSSSDSALLKGLEGEAQFKSEHGVFEWAFDQSIEYIAPPAVTWTVTEPAYIAAVENGPLTAVQFCPVGSGELGAEFLRRWVASLAVTGRLSLSSESLSSEGSAAAHAGGN</sequence>
<name>A0A0K2RXI7_9MICC</name>
<evidence type="ECO:0000313" key="8">
    <source>
        <dbReference type="Proteomes" id="UP000066203"/>
    </source>
</evidence>
<comment type="function">
    <text evidence="3">IGPS catalyzes the conversion of PRFAR and glutamine to IGP, AICAR and glutamate. The HisH subunit catalyzes the hydrolysis of glutamine to glutamate and ammonia as part of the synthesis of IGP and AICAR. The resulting ammonia molecule is channeled to the active site of HisF.</text>
</comment>
<keyword evidence="7" id="KW-0808">Transferase</keyword>
<accession>A0A0K2RXI7</accession>
<dbReference type="Gene3D" id="3.40.50.880">
    <property type="match status" value="1"/>
</dbReference>
<keyword evidence="2" id="KW-0315">Glutamine amidotransferase</keyword>
<evidence type="ECO:0000256" key="4">
    <source>
        <dbReference type="ARBA" id="ARBA00030129"/>
    </source>
</evidence>
<dbReference type="PANTHER" id="PTHR42701:SF1">
    <property type="entry name" value="IMIDAZOLE GLYCEROL PHOSPHATE SYNTHASE SUBUNIT HISH"/>
    <property type="match status" value="1"/>
</dbReference>
<dbReference type="PANTHER" id="PTHR42701">
    <property type="entry name" value="IMIDAZOLE GLYCEROL PHOSPHATE SYNTHASE SUBUNIT HISH"/>
    <property type="match status" value="1"/>
</dbReference>
<dbReference type="AlphaFoldDB" id="A0A0K2RXI7"/>
<dbReference type="InterPro" id="IPR010139">
    <property type="entry name" value="Imidazole-glycPsynth_HisH"/>
</dbReference>
<evidence type="ECO:0000256" key="3">
    <source>
        <dbReference type="ARBA" id="ARBA00025299"/>
    </source>
</evidence>